<protein>
    <submittedName>
        <fullName evidence="3">Aminopeptidase P family protein</fullName>
    </submittedName>
</protein>
<dbReference type="Pfam" id="PF00557">
    <property type="entry name" value="Peptidase_M24"/>
    <property type="match status" value="1"/>
</dbReference>
<evidence type="ECO:0000313" key="3">
    <source>
        <dbReference type="EMBL" id="NEE03170.1"/>
    </source>
</evidence>
<sequence>MHDVFNNRLARARAAADAAGIDALLITPGSDLRYLTGYAALPLERLTCLVLPVDGEVVLVVPELEAPAARASAAGESQLRIEPWAETDDPVALVARMLPQARRVALDDHMWAEKVLRFRVAMPATEQVVAGSVLSGLRIVKDSAELDALRAAAEAIDRVHARVPEWLKSGRTEREVGRDIADAIIAEGHESVDFVIVAAGPNGASPHHETGERLIRAGDPVVVDIGGTTAAGYCSDETRTYVIGEPPAGFVTEYGALKQAQEAAVAQVRPGVSAESVDAAARDVLREAGLGEYFVHRTGHGIGLDTHEDPYIVAGNARPLEPGMAFSIEPGFYLPDRYGARIEDIVVVTDDGVERLNRRPRELTIIEP</sequence>
<gene>
    <name evidence="3" type="ORF">G1H10_23675</name>
</gene>
<dbReference type="GO" id="GO:0004177">
    <property type="term" value="F:aminopeptidase activity"/>
    <property type="evidence" value="ECO:0007669"/>
    <property type="project" value="UniProtKB-KW"/>
</dbReference>
<dbReference type="InterPro" id="IPR050659">
    <property type="entry name" value="Peptidase_M24B"/>
</dbReference>
<keyword evidence="4" id="KW-1185">Reference proteome</keyword>
<dbReference type="Gene3D" id="3.40.350.10">
    <property type="entry name" value="Creatinase/prolidase N-terminal domain"/>
    <property type="match status" value="1"/>
</dbReference>
<keyword evidence="3" id="KW-0031">Aminopeptidase</keyword>
<feature type="domain" description="Creatinase N-terminal" evidence="2">
    <location>
        <begin position="8"/>
        <end position="140"/>
    </location>
</feature>
<dbReference type="Gene3D" id="3.90.230.10">
    <property type="entry name" value="Creatinase/methionine aminopeptidase superfamily"/>
    <property type="match status" value="1"/>
</dbReference>
<organism evidence="3 4">
    <name type="scientific">Phytoactinopolyspora halotolerans</name>
    <dbReference type="NCBI Taxonomy" id="1981512"/>
    <lineage>
        <taxon>Bacteria</taxon>
        <taxon>Bacillati</taxon>
        <taxon>Actinomycetota</taxon>
        <taxon>Actinomycetes</taxon>
        <taxon>Jiangellales</taxon>
        <taxon>Jiangellaceae</taxon>
        <taxon>Phytoactinopolyspora</taxon>
    </lineage>
</organism>
<dbReference type="Proteomes" id="UP000475214">
    <property type="component" value="Unassembled WGS sequence"/>
</dbReference>
<dbReference type="SUPFAM" id="SSF55920">
    <property type="entry name" value="Creatinase/aminopeptidase"/>
    <property type="match status" value="1"/>
</dbReference>
<evidence type="ECO:0000259" key="1">
    <source>
        <dbReference type="Pfam" id="PF00557"/>
    </source>
</evidence>
<dbReference type="InterPro" id="IPR000587">
    <property type="entry name" value="Creatinase_N"/>
</dbReference>
<keyword evidence="3" id="KW-0378">Hydrolase</keyword>
<dbReference type="PANTHER" id="PTHR46112">
    <property type="entry name" value="AMINOPEPTIDASE"/>
    <property type="match status" value="1"/>
</dbReference>
<dbReference type="InterPro" id="IPR036005">
    <property type="entry name" value="Creatinase/aminopeptidase-like"/>
</dbReference>
<dbReference type="PANTHER" id="PTHR46112:SF3">
    <property type="entry name" value="AMINOPEPTIDASE YPDF"/>
    <property type="match status" value="1"/>
</dbReference>
<dbReference type="SUPFAM" id="SSF53092">
    <property type="entry name" value="Creatinase/prolidase N-terminal domain"/>
    <property type="match status" value="1"/>
</dbReference>
<dbReference type="InterPro" id="IPR000994">
    <property type="entry name" value="Pept_M24"/>
</dbReference>
<keyword evidence="3" id="KW-0645">Protease</keyword>
<dbReference type="InterPro" id="IPR029149">
    <property type="entry name" value="Creatin/AminoP/Spt16_N"/>
</dbReference>
<dbReference type="RefSeq" id="WP_163742545.1">
    <property type="nucleotide sequence ID" value="NZ_JAAGOA010000020.1"/>
</dbReference>
<reference evidence="3 4" key="1">
    <citation type="submission" date="2020-02" db="EMBL/GenBank/DDBJ databases">
        <authorList>
            <person name="Li X.-J."/>
            <person name="Han X.-M."/>
        </authorList>
    </citation>
    <scope>NUCLEOTIDE SEQUENCE [LARGE SCALE GENOMIC DNA]</scope>
    <source>
        <strain evidence="3 4">CCTCC AB 2017055</strain>
    </source>
</reference>
<accession>A0A6L9SGF2</accession>
<evidence type="ECO:0000313" key="4">
    <source>
        <dbReference type="Proteomes" id="UP000475214"/>
    </source>
</evidence>
<dbReference type="EMBL" id="JAAGOA010000020">
    <property type="protein sequence ID" value="NEE03170.1"/>
    <property type="molecule type" value="Genomic_DNA"/>
</dbReference>
<dbReference type="AlphaFoldDB" id="A0A6L9SGF2"/>
<feature type="domain" description="Peptidase M24" evidence="1">
    <location>
        <begin position="148"/>
        <end position="350"/>
    </location>
</feature>
<comment type="caution">
    <text evidence="3">The sequence shown here is derived from an EMBL/GenBank/DDBJ whole genome shotgun (WGS) entry which is preliminary data.</text>
</comment>
<evidence type="ECO:0000259" key="2">
    <source>
        <dbReference type="Pfam" id="PF01321"/>
    </source>
</evidence>
<proteinExistence type="predicted"/>
<dbReference type="CDD" id="cd01092">
    <property type="entry name" value="APP-like"/>
    <property type="match status" value="1"/>
</dbReference>
<name>A0A6L9SGF2_9ACTN</name>
<dbReference type="Pfam" id="PF01321">
    <property type="entry name" value="Creatinase_N"/>
    <property type="match status" value="1"/>
</dbReference>